<organism evidence="2 3">
    <name type="scientific">Nonomuraea glycinis</name>
    <dbReference type="NCBI Taxonomy" id="2047744"/>
    <lineage>
        <taxon>Bacteria</taxon>
        <taxon>Bacillati</taxon>
        <taxon>Actinomycetota</taxon>
        <taxon>Actinomycetes</taxon>
        <taxon>Streptosporangiales</taxon>
        <taxon>Streptosporangiaceae</taxon>
        <taxon>Nonomuraea</taxon>
    </lineage>
</organism>
<reference evidence="2" key="2">
    <citation type="submission" date="2020-09" db="EMBL/GenBank/DDBJ databases">
        <authorList>
            <person name="Sun Q."/>
            <person name="Zhou Y."/>
        </authorList>
    </citation>
    <scope>NUCLEOTIDE SEQUENCE</scope>
    <source>
        <strain evidence="2">CGMCC 4.7430</strain>
    </source>
</reference>
<dbReference type="Gene3D" id="3.50.50.60">
    <property type="entry name" value="FAD/NAD(P)-binding domain"/>
    <property type="match status" value="1"/>
</dbReference>
<dbReference type="RefSeq" id="WP_189142649.1">
    <property type="nucleotide sequence ID" value="NZ_BMNK01000014.1"/>
</dbReference>
<name>A0A918ABN7_9ACTN</name>
<keyword evidence="2" id="KW-0503">Monooxygenase</keyword>
<evidence type="ECO:0000259" key="1">
    <source>
        <dbReference type="Pfam" id="PF01494"/>
    </source>
</evidence>
<feature type="domain" description="FAD-binding" evidence="1">
    <location>
        <begin position="11"/>
        <end position="183"/>
    </location>
</feature>
<dbReference type="Proteomes" id="UP000660745">
    <property type="component" value="Unassembled WGS sequence"/>
</dbReference>
<dbReference type="PANTHER" id="PTHR43422">
    <property type="entry name" value="THIAMINE THIAZOLE SYNTHASE"/>
    <property type="match status" value="1"/>
</dbReference>
<dbReference type="InterPro" id="IPR002938">
    <property type="entry name" value="FAD-bd"/>
</dbReference>
<dbReference type="PANTHER" id="PTHR43422:SF3">
    <property type="entry name" value="THIAMINE THIAZOLE SYNTHASE"/>
    <property type="match status" value="1"/>
</dbReference>
<dbReference type="Pfam" id="PF01494">
    <property type="entry name" value="FAD_binding_3"/>
    <property type="match status" value="1"/>
</dbReference>
<evidence type="ECO:0000313" key="2">
    <source>
        <dbReference type="EMBL" id="GGP13587.1"/>
    </source>
</evidence>
<sequence length="443" mass="48222">MHSPSGGRRHAVVLGAGMAGLLAARVLTTHFDSVTIVERDPLPLTIADRRGVTHGRRAHSLLARGIEVVAELFPGLDDEMVAHGGLRADIQGQGRWYNEGLLLRQAPSGLMALMGSRALLEGLVRNRVRALSGVEFIEEHEATGLISDSTGKRVVGVRVTSSQFGGKERPLDADLVIDATGRAARGPAWLVELGYEAPAQERVRVGLRYATRHFRRRPQDAAGDMAVVINQTDDIRRGGVMIAQENDRWLVTLRGYLDETPPLDLAGFLGFAASLPVPDIHEVIRDAEPIGEAVPYRFPASERRRYELLDRFPEGYLVIGDGICSFNPVYAQGMTVSALQAALLGECLGSGEAKLAPRFFEQAARINEAPWSVVVGGDMRYLEMDGTQTEESRQAGAFMAQVHLAASRDQEVARTVVRLISLVDGAEALQDPAFVQRVLRAIN</sequence>
<keyword evidence="3" id="KW-1185">Reference proteome</keyword>
<dbReference type="Gene3D" id="3.30.9.100">
    <property type="match status" value="1"/>
</dbReference>
<dbReference type="GO" id="GO:0004497">
    <property type="term" value="F:monooxygenase activity"/>
    <property type="evidence" value="ECO:0007669"/>
    <property type="project" value="UniProtKB-KW"/>
</dbReference>
<dbReference type="AlphaFoldDB" id="A0A918ABN7"/>
<protein>
    <submittedName>
        <fullName evidence="2">FAD-binding monooxygenase</fullName>
    </submittedName>
</protein>
<accession>A0A918ABN7</accession>
<comment type="caution">
    <text evidence="2">The sequence shown here is derived from an EMBL/GenBank/DDBJ whole genome shotgun (WGS) entry which is preliminary data.</text>
</comment>
<dbReference type="GO" id="GO:0071949">
    <property type="term" value="F:FAD binding"/>
    <property type="evidence" value="ECO:0007669"/>
    <property type="project" value="InterPro"/>
</dbReference>
<keyword evidence="2" id="KW-0560">Oxidoreductase</keyword>
<evidence type="ECO:0000313" key="3">
    <source>
        <dbReference type="Proteomes" id="UP000660745"/>
    </source>
</evidence>
<dbReference type="SUPFAM" id="SSF51905">
    <property type="entry name" value="FAD/NAD(P)-binding domain"/>
    <property type="match status" value="1"/>
</dbReference>
<gene>
    <name evidence="2" type="ORF">GCM10012278_65950</name>
</gene>
<dbReference type="InterPro" id="IPR036188">
    <property type="entry name" value="FAD/NAD-bd_sf"/>
</dbReference>
<dbReference type="EMBL" id="BMNK01000014">
    <property type="protein sequence ID" value="GGP13587.1"/>
    <property type="molecule type" value="Genomic_DNA"/>
</dbReference>
<reference evidence="2" key="1">
    <citation type="journal article" date="2014" name="Int. J. Syst. Evol. Microbiol.">
        <title>Complete genome sequence of Corynebacterium casei LMG S-19264T (=DSM 44701T), isolated from a smear-ripened cheese.</title>
        <authorList>
            <consortium name="US DOE Joint Genome Institute (JGI-PGF)"/>
            <person name="Walter F."/>
            <person name="Albersmeier A."/>
            <person name="Kalinowski J."/>
            <person name="Ruckert C."/>
        </authorList>
    </citation>
    <scope>NUCLEOTIDE SEQUENCE</scope>
    <source>
        <strain evidence="2">CGMCC 4.7430</strain>
    </source>
</reference>
<proteinExistence type="predicted"/>